<keyword evidence="10" id="KW-1185">Reference proteome</keyword>
<keyword evidence="6" id="KW-1133">Transmembrane helix</keyword>
<proteinExistence type="predicted"/>
<protein>
    <recommendedName>
        <fullName evidence="11">UPAR/Ly6 domain-containing protein</fullName>
    </recommendedName>
</protein>
<name>A0AAV5U8G4_9BILA</name>
<evidence type="ECO:0000256" key="2">
    <source>
        <dbReference type="ARBA" id="ARBA00022475"/>
    </source>
</evidence>
<organism evidence="9 10">
    <name type="scientific">Pristionchus entomophagus</name>
    <dbReference type="NCBI Taxonomy" id="358040"/>
    <lineage>
        <taxon>Eukaryota</taxon>
        <taxon>Metazoa</taxon>
        <taxon>Ecdysozoa</taxon>
        <taxon>Nematoda</taxon>
        <taxon>Chromadorea</taxon>
        <taxon>Rhabditida</taxon>
        <taxon>Rhabditina</taxon>
        <taxon>Diplogasteromorpha</taxon>
        <taxon>Diplogasteroidea</taxon>
        <taxon>Neodiplogasteridae</taxon>
        <taxon>Pristionchus</taxon>
    </lineage>
</organism>
<keyword evidence="4 6" id="KW-0472">Membrane</keyword>
<evidence type="ECO:0000259" key="8">
    <source>
        <dbReference type="Pfam" id="PF00087"/>
    </source>
</evidence>
<evidence type="ECO:0000256" key="1">
    <source>
        <dbReference type="ARBA" id="ARBA00004236"/>
    </source>
</evidence>
<evidence type="ECO:0000256" key="3">
    <source>
        <dbReference type="ARBA" id="ARBA00022729"/>
    </source>
</evidence>
<keyword evidence="5" id="KW-0325">Glycoprotein</keyword>
<evidence type="ECO:0000256" key="4">
    <source>
        <dbReference type="ARBA" id="ARBA00023136"/>
    </source>
</evidence>
<accession>A0AAV5U8G4</accession>
<dbReference type="PANTHER" id="PTHR34721:SF3">
    <property type="entry name" value="ACTIVIN_RECP DOMAIN-CONTAINING PROTEIN-RELATED"/>
    <property type="match status" value="1"/>
</dbReference>
<evidence type="ECO:0008006" key="11">
    <source>
        <dbReference type="Google" id="ProtNLM"/>
    </source>
</evidence>
<sequence length="226" mass="24213">YRVERMSFYPRFPSLLHVIVFICCNADVSVIMNLVLLILLAIPVSSALECIIGGSVDGVGNFTPVKCYLNDQYCYTSDVSVIGSHSIVKNCDAGFICKGEGMFDQPSGTIFCCTTDYCNGDKPEPTKPAVSPLECDSGVSVNDNEVFTPTACLAGEQYCFTKDVTLEGVHTVSKGCDLGIICKGLGLFDQPGGSLYCCNGYDCNSASTYSLLMTIVAGAVAIFQWI</sequence>
<gene>
    <name evidence="9" type="ORF">PENTCL1PPCAC_24917</name>
</gene>
<feature type="domain" description="Snake toxin/toxin-like" evidence="8">
    <location>
        <begin position="63"/>
        <end position="119"/>
    </location>
</feature>
<feature type="transmembrane region" description="Helical" evidence="6">
    <location>
        <begin position="206"/>
        <end position="225"/>
    </location>
</feature>
<dbReference type="Proteomes" id="UP001432027">
    <property type="component" value="Unassembled WGS sequence"/>
</dbReference>
<evidence type="ECO:0000259" key="7">
    <source>
        <dbReference type="Pfam" id="PF00021"/>
    </source>
</evidence>
<evidence type="ECO:0000313" key="9">
    <source>
        <dbReference type="EMBL" id="GMT02743.1"/>
    </source>
</evidence>
<dbReference type="InterPro" id="IPR016054">
    <property type="entry name" value="LY6_UPA_recep-like"/>
</dbReference>
<keyword evidence="3" id="KW-0732">Signal</keyword>
<keyword evidence="2" id="KW-1003">Cell membrane</keyword>
<dbReference type="Gene3D" id="2.10.60.10">
    <property type="entry name" value="CD59"/>
    <property type="match status" value="1"/>
</dbReference>
<dbReference type="SUPFAM" id="SSF57302">
    <property type="entry name" value="Snake toxin-like"/>
    <property type="match status" value="2"/>
</dbReference>
<keyword evidence="6" id="KW-0812">Transmembrane</keyword>
<dbReference type="EMBL" id="BTSX01000006">
    <property type="protein sequence ID" value="GMT02743.1"/>
    <property type="molecule type" value="Genomic_DNA"/>
</dbReference>
<comment type="subcellular location">
    <subcellularLocation>
        <location evidence="1">Cell membrane</location>
    </subcellularLocation>
</comment>
<evidence type="ECO:0000256" key="6">
    <source>
        <dbReference type="SAM" id="Phobius"/>
    </source>
</evidence>
<dbReference type="Pfam" id="PF00087">
    <property type="entry name" value="Toxin_TOLIP"/>
    <property type="match status" value="1"/>
</dbReference>
<dbReference type="Pfam" id="PF00021">
    <property type="entry name" value="UPAR_LY6"/>
    <property type="match status" value="1"/>
</dbReference>
<dbReference type="AlphaFoldDB" id="A0AAV5U8G4"/>
<evidence type="ECO:0000256" key="5">
    <source>
        <dbReference type="ARBA" id="ARBA00023180"/>
    </source>
</evidence>
<dbReference type="InterPro" id="IPR035076">
    <property type="entry name" value="Toxin/TOLIP"/>
</dbReference>
<feature type="transmembrane region" description="Helical" evidence="6">
    <location>
        <begin position="12"/>
        <end position="42"/>
    </location>
</feature>
<feature type="non-terminal residue" evidence="9">
    <location>
        <position position="1"/>
    </location>
</feature>
<dbReference type="GO" id="GO:0005886">
    <property type="term" value="C:plasma membrane"/>
    <property type="evidence" value="ECO:0007669"/>
    <property type="project" value="UniProtKB-SubCell"/>
</dbReference>
<reference evidence="9" key="1">
    <citation type="submission" date="2023-10" db="EMBL/GenBank/DDBJ databases">
        <title>Genome assembly of Pristionchus species.</title>
        <authorList>
            <person name="Yoshida K."/>
            <person name="Sommer R.J."/>
        </authorList>
    </citation>
    <scope>NUCLEOTIDE SEQUENCE</scope>
    <source>
        <strain evidence="9">RS0144</strain>
    </source>
</reference>
<comment type="caution">
    <text evidence="9">The sequence shown here is derived from an EMBL/GenBank/DDBJ whole genome shotgun (WGS) entry which is preliminary data.</text>
</comment>
<dbReference type="InterPro" id="IPR045860">
    <property type="entry name" value="Snake_toxin-like_sf"/>
</dbReference>
<feature type="domain" description="UPAR/Ly6" evidence="7">
    <location>
        <begin position="134"/>
        <end position="206"/>
    </location>
</feature>
<dbReference type="PANTHER" id="PTHR34721">
    <property type="entry name" value="PROTEIN CBG09734"/>
    <property type="match status" value="1"/>
</dbReference>
<evidence type="ECO:0000313" key="10">
    <source>
        <dbReference type="Proteomes" id="UP001432027"/>
    </source>
</evidence>